<reference evidence="7 8" key="1">
    <citation type="submission" date="2019-11" db="EMBL/GenBank/DDBJ databases">
        <title>Agromyces kandeliae sp. nov., isolated from mangrove soil.</title>
        <authorList>
            <person name="Wang R."/>
        </authorList>
    </citation>
    <scope>NUCLEOTIDE SEQUENCE [LARGE SCALE GENOMIC DNA]</scope>
    <source>
        <strain evidence="7 8">JCM 11433</strain>
    </source>
</reference>
<keyword evidence="3 4" id="KW-0560">Oxidoreductase</keyword>
<evidence type="ECO:0000256" key="3">
    <source>
        <dbReference type="ARBA" id="ARBA00023002"/>
    </source>
</evidence>
<dbReference type="InterPro" id="IPR036188">
    <property type="entry name" value="FAD/NAD-bd_sf"/>
</dbReference>
<comment type="similarity">
    <text evidence="4">Belongs to the carotenoid/retinoid oxidoreductase family.</text>
</comment>
<dbReference type="InterPro" id="IPR002937">
    <property type="entry name" value="Amino_oxidase"/>
</dbReference>
<dbReference type="EMBL" id="WMLB01000019">
    <property type="protein sequence ID" value="MTH68339.1"/>
    <property type="molecule type" value="Genomic_DNA"/>
</dbReference>
<evidence type="ECO:0000259" key="6">
    <source>
        <dbReference type="Pfam" id="PF01593"/>
    </source>
</evidence>
<gene>
    <name evidence="7" type="primary">crtI</name>
    <name evidence="7" type="ORF">GJ743_08150</name>
</gene>
<feature type="region of interest" description="Disordered" evidence="5">
    <location>
        <begin position="512"/>
        <end position="538"/>
    </location>
</feature>
<evidence type="ECO:0000256" key="1">
    <source>
        <dbReference type="ARBA" id="ARBA00004829"/>
    </source>
</evidence>
<sequence>MIGTSERIVVIGGGIAGLAVSALLARDGHRVTLLEARDELGGRAGSWSSHGFRFDTGPSWYLMPEVFDHFFRLFGSSAAEELDLVQLDPGYRVWADGHDEPLDVQPTRAGNVALFESIEPGAGTALERYLDSAASAYDIARRRFLYTNFDDPRSLLSGEVLRQAGRFATLLTTPLERFAARAVHDRRLRQVLGYPAVFLGSSPDATPSMYHLMSHMDLEQGVFYPRGGFAELIERVAAIAVAAGVDIVTGARVESIELSSAGARPAVAGARFRSASGRSVVAPAHRVVSTADLHHTETELLPRHAQTYPETWWRRRNPGPGAVLAMLGIRGQVPGLAHHTLFFTEDWHANFGAIFGADPHVPDPASFYACMPSATDASVAPAGDTNLFLLVPVPADPAIGRGGEDGTGDRLVEETADRAIRRIAEVSGLDDLEERIVVRRTVGPADFAADLNSWQGGALGPAHTLRQSAMLRGTNRSRRVDGLYYAGGSTVPGIGLPMCLISAENVLKRVRGDRSSGPIAEPEGTVEHEPADPTTTVA</sequence>
<dbReference type="Pfam" id="PF01593">
    <property type="entry name" value="Amino_oxidase"/>
    <property type="match status" value="1"/>
</dbReference>
<evidence type="ECO:0000256" key="5">
    <source>
        <dbReference type="SAM" id="MobiDB-lite"/>
    </source>
</evidence>
<dbReference type="SUPFAM" id="SSF51905">
    <property type="entry name" value="FAD/NAD(P)-binding domain"/>
    <property type="match status" value="1"/>
</dbReference>
<keyword evidence="8" id="KW-1185">Reference proteome</keyword>
<dbReference type="NCBIfam" id="TIGR02734">
    <property type="entry name" value="crtI_fam"/>
    <property type="match status" value="1"/>
</dbReference>
<organism evidence="7 8">
    <name type="scientific">Agromyces bracchium</name>
    <dbReference type="NCBI Taxonomy" id="88376"/>
    <lineage>
        <taxon>Bacteria</taxon>
        <taxon>Bacillati</taxon>
        <taxon>Actinomycetota</taxon>
        <taxon>Actinomycetes</taxon>
        <taxon>Micrococcales</taxon>
        <taxon>Microbacteriaceae</taxon>
        <taxon>Agromyces</taxon>
    </lineage>
</organism>
<dbReference type="AlphaFoldDB" id="A0A6I3M4E8"/>
<name>A0A6I3M4E8_9MICO</name>
<dbReference type="OrthoDB" id="9774675at2"/>
<dbReference type="RefSeq" id="WP_155051367.1">
    <property type="nucleotide sequence ID" value="NZ_BAAAIB010000013.1"/>
</dbReference>
<feature type="domain" description="Amine oxidase" evidence="6">
    <location>
        <begin position="15"/>
        <end position="505"/>
    </location>
</feature>
<dbReference type="Gene3D" id="3.50.50.60">
    <property type="entry name" value="FAD/NAD(P)-binding domain"/>
    <property type="match status" value="2"/>
</dbReference>
<keyword evidence="2 4" id="KW-0125">Carotenoid biosynthesis</keyword>
<evidence type="ECO:0000313" key="8">
    <source>
        <dbReference type="Proteomes" id="UP000433071"/>
    </source>
</evidence>
<accession>A0A6I3M4E8</accession>
<evidence type="ECO:0000313" key="7">
    <source>
        <dbReference type="EMBL" id="MTH68339.1"/>
    </source>
</evidence>
<dbReference type="InterPro" id="IPR014105">
    <property type="entry name" value="Carotenoid/retinoid_OxRdtase"/>
</dbReference>
<proteinExistence type="inferred from homology"/>
<protein>
    <submittedName>
        <fullName evidence="7">Phytoene desaturase</fullName>
    </submittedName>
</protein>
<dbReference type="Proteomes" id="UP000433071">
    <property type="component" value="Unassembled WGS sequence"/>
</dbReference>
<comment type="caution">
    <text evidence="7">The sequence shown here is derived from an EMBL/GenBank/DDBJ whole genome shotgun (WGS) entry which is preliminary data.</text>
</comment>
<dbReference type="GO" id="GO:0016491">
    <property type="term" value="F:oxidoreductase activity"/>
    <property type="evidence" value="ECO:0007669"/>
    <property type="project" value="UniProtKB-KW"/>
</dbReference>
<comment type="pathway">
    <text evidence="1 4">Carotenoid biosynthesis.</text>
</comment>
<dbReference type="PANTHER" id="PTHR43734:SF1">
    <property type="entry name" value="PHYTOENE DESATURASE"/>
    <property type="match status" value="1"/>
</dbReference>
<evidence type="ECO:0000256" key="2">
    <source>
        <dbReference type="ARBA" id="ARBA00022746"/>
    </source>
</evidence>
<dbReference type="GO" id="GO:0016117">
    <property type="term" value="P:carotenoid biosynthetic process"/>
    <property type="evidence" value="ECO:0007669"/>
    <property type="project" value="UniProtKB-KW"/>
</dbReference>
<evidence type="ECO:0000256" key="4">
    <source>
        <dbReference type="RuleBase" id="RU362075"/>
    </source>
</evidence>
<dbReference type="PANTHER" id="PTHR43734">
    <property type="entry name" value="PHYTOENE DESATURASE"/>
    <property type="match status" value="1"/>
</dbReference>